<dbReference type="SUPFAM" id="SSF51445">
    <property type="entry name" value="(Trans)glycosidases"/>
    <property type="match status" value="1"/>
</dbReference>
<comment type="catalytic activity">
    <reaction evidence="1">
        <text>Hydrolysis of terminal, non-reducing beta-D-glucosyl residues with release of beta-D-glucose.</text>
        <dbReference type="EC" id="3.2.1.21"/>
    </reaction>
</comment>
<feature type="compositionally biased region" description="Polar residues" evidence="20">
    <location>
        <begin position="753"/>
        <end position="763"/>
    </location>
</feature>
<comment type="catalytic activity">
    <reaction evidence="12">
        <text>beta-D-glucosyl-(1&lt;-&gt;1)-N-octadecanoylsphing-4-enine + H2O = N-octadecanoylsphing-4-enine + D-glucose</text>
        <dbReference type="Rhea" id="RHEA:59284"/>
        <dbReference type="ChEBI" id="CHEBI:4167"/>
        <dbReference type="ChEBI" id="CHEBI:15377"/>
        <dbReference type="ChEBI" id="CHEBI:72961"/>
        <dbReference type="ChEBI" id="CHEBI:84719"/>
    </reaction>
    <physiologicalReaction direction="left-to-right" evidence="12">
        <dbReference type="Rhea" id="RHEA:59285"/>
    </physiologicalReaction>
</comment>
<evidence type="ECO:0000259" key="21">
    <source>
        <dbReference type="Pfam" id="PF07962"/>
    </source>
</evidence>
<dbReference type="AlphaFoldDB" id="A0AAV2LSW7"/>
<feature type="domain" description="Chromosome segregation in meiosis protein 3" evidence="21">
    <location>
        <begin position="551"/>
        <end position="632"/>
    </location>
</feature>
<dbReference type="GO" id="GO:0004336">
    <property type="term" value="F:galactosylceramidase activity"/>
    <property type="evidence" value="ECO:0007669"/>
    <property type="project" value="UniProtKB-EC"/>
</dbReference>
<evidence type="ECO:0000313" key="23">
    <source>
        <dbReference type="Proteomes" id="UP001497482"/>
    </source>
</evidence>
<evidence type="ECO:0000256" key="7">
    <source>
        <dbReference type="ARBA" id="ARBA00023295"/>
    </source>
</evidence>
<dbReference type="FunFam" id="3.20.20.80:FF:000011">
    <property type="entry name" value="Cytosolic beta-glucosidase"/>
    <property type="match status" value="1"/>
</dbReference>
<dbReference type="EMBL" id="OZ035826">
    <property type="protein sequence ID" value="CAL1604418.1"/>
    <property type="molecule type" value="Genomic_DNA"/>
</dbReference>
<comment type="catalytic activity">
    <reaction evidence="13">
        <text>beta-D-glucosyl-(1&lt;-&gt;1)-sphing-4-enine + H2O = sphing-4-enine + D-glucose</text>
        <dbReference type="Rhea" id="RHEA:59288"/>
        <dbReference type="ChEBI" id="CHEBI:4167"/>
        <dbReference type="ChEBI" id="CHEBI:15377"/>
        <dbReference type="ChEBI" id="CHEBI:57756"/>
        <dbReference type="ChEBI" id="CHEBI:83992"/>
    </reaction>
    <physiologicalReaction direction="left-to-right" evidence="13">
        <dbReference type="Rhea" id="RHEA:59289"/>
    </physiologicalReaction>
</comment>
<proteinExistence type="inferred from homology"/>
<name>A0AAV2LSW7_KNICA</name>
<keyword evidence="6" id="KW-0378">Hydrolase</keyword>
<evidence type="ECO:0000256" key="17">
    <source>
        <dbReference type="ARBA" id="ARBA00081896"/>
    </source>
</evidence>
<evidence type="ECO:0000256" key="11">
    <source>
        <dbReference type="ARBA" id="ARBA00051414"/>
    </source>
</evidence>
<gene>
    <name evidence="22" type="ORF">KC01_LOCUS31930</name>
</gene>
<evidence type="ECO:0000256" key="3">
    <source>
        <dbReference type="ARBA" id="ARBA00012657"/>
    </source>
</evidence>
<evidence type="ECO:0000256" key="6">
    <source>
        <dbReference type="ARBA" id="ARBA00022801"/>
    </source>
</evidence>
<dbReference type="Pfam" id="PF00232">
    <property type="entry name" value="Glyco_hydro_1"/>
    <property type="match status" value="1"/>
</dbReference>
<evidence type="ECO:0000256" key="12">
    <source>
        <dbReference type="ARBA" id="ARBA00051666"/>
    </source>
</evidence>
<comment type="catalytic activity">
    <reaction evidence="9">
        <text>beta-D-galactosyl-(1&lt;-&gt;1)-sphing-4-enine + H2O = sphing-4-enine + D-galactose</text>
        <dbReference type="Rhea" id="RHEA:43908"/>
        <dbReference type="ChEBI" id="CHEBI:4139"/>
        <dbReference type="ChEBI" id="CHEBI:15377"/>
        <dbReference type="ChEBI" id="CHEBI:57756"/>
        <dbReference type="ChEBI" id="CHEBI:57934"/>
    </reaction>
    <physiologicalReaction direction="left-to-right" evidence="9">
        <dbReference type="Rhea" id="RHEA:43909"/>
    </physiologicalReaction>
</comment>
<dbReference type="Proteomes" id="UP001497482">
    <property type="component" value="Chromosome 4"/>
</dbReference>
<evidence type="ECO:0000256" key="8">
    <source>
        <dbReference type="ARBA" id="ARBA00033698"/>
    </source>
</evidence>
<evidence type="ECO:0000256" key="9">
    <source>
        <dbReference type="ARBA" id="ARBA00048813"/>
    </source>
</evidence>
<evidence type="ECO:0000256" key="18">
    <source>
        <dbReference type="ARBA" id="ARBA00083229"/>
    </source>
</evidence>
<dbReference type="Gene3D" id="3.20.20.80">
    <property type="entry name" value="Glycosidases"/>
    <property type="match status" value="1"/>
</dbReference>
<dbReference type="PROSITE" id="PS00572">
    <property type="entry name" value="GLYCOSYL_HYDROL_F1_1"/>
    <property type="match status" value="1"/>
</dbReference>
<feature type="region of interest" description="Disordered" evidence="20">
    <location>
        <begin position="656"/>
        <end position="706"/>
    </location>
</feature>
<dbReference type="InterPro" id="IPR017853">
    <property type="entry name" value="GH"/>
</dbReference>
<sequence length="794" mass="90908">MKDMKLNHYRFSISWPRILPNGLKNEQINEKGLKYYDDLINMLLESKITPIVTLYHWDLPQLLQERYGGWQNSSMVNYFNDFANLCFEKFGNKVKYWVTFNNPWSIAVEGYETGEHAPGLRLRGIGAYKAAHNIIKAHAKVWHTYDSQWRSKQKGLVGLSLTSDWGEPVDSSNQRDIEAADRFMQFSLGWFASPVFYGDYPQVMKEYIGRKSGQQGLGVSRLPQFSPQEKSYVKGTCDFLGLGHFTTRYVTQKNQPSALGDSYFTDRDLAELVDPLWPDPGSEWLYSVPWGFRRMLNFIKTQYGNPMIYVTENGVSEKMMCTDLCDEWRIHYYRDYVNEMLKAVKDGVNVRGYTAWSLLDNFEWDEGFSERFGLFYVDFSSRSKTRYPKASVMYYKRIISSNGFPNQREVEIWKRKSRETCSTSNQLLAADPLIGHMELVTEIVVPTVCTLSILLSAVFLMFLLRRQVGLFQDSPRLFDLLQTLLRLFEVDAMEDNDLFDASHVEEGFAALPPPSSPGTQLVDPFGDEEGDVSKLADVPDAKRKVKRPQPKLDSNRLISDRGLPALRTLFNDVNFRGRGHEAEDLRLLMKRMENWAHRLFPKLQFEDFIDKVERLGAKKEVQTCLKRIRLDMPLTHEDYTSKEGEEEVPAPVTVFSDPFEDHLSSSTPRLLHSTPAGHGTHSSVGLSPPSTPSLSEEQRRRMEENRVKALERRLARQKQQHQAFQSVECGLTQPMSSELMEGSTKVQSPALDQETSSSQNQGSEIHVESTPEANTSPGTAETLPVELKQNSAQI</sequence>
<dbReference type="GO" id="GO:0031297">
    <property type="term" value="P:replication fork processing"/>
    <property type="evidence" value="ECO:0007669"/>
    <property type="project" value="InterPro"/>
</dbReference>
<evidence type="ECO:0000256" key="16">
    <source>
        <dbReference type="ARBA" id="ARBA00079026"/>
    </source>
</evidence>
<evidence type="ECO:0000256" key="10">
    <source>
        <dbReference type="ARBA" id="ARBA00050809"/>
    </source>
</evidence>
<comment type="catalytic activity">
    <reaction evidence="2">
        <text>a beta-D-glucosyl-(1&lt;-&gt;1')-N-acylsphing-4-enine + H2O = an N-acylsphing-4-enine + D-glucose</text>
        <dbReference type="Rhea" id="RHEA:13269"/>
        <dbReference type="ChEBI" id="CHEBI:4167"/>
        <dbReference type="ChEBI" id="CHEBI:15377"/>
        <dbReference type="ChEBI" id="CHEBI:22801"/>
        <dbReference type="ChEBI" id="CHEBI:52639"/>
        <dbReference type="EC" id="3.2.1.45"/>
    </reaction>
    <physiologicalReaction direction="left-to-right" evidence="2">
        <dbReference type="Rhea" id="RHEA:13270"/>
    </physiologicalReaction>
</comment>
<dbReference type="GO" id="GO:0005634">
    <property type="term" value="C:nucleus"/>
    <property type="evidence" value="ECO:0007669"/>
    <property type="project" value="InterPro"/>
</dbReference>
<accession>A0AAV2LSW7</accession>
<evidence type="ECO:0000256" key="19">
    <source>
        <dbReference type="PROSITE-ProRule" id="PRU10055"/>
    </source>
</evidence>
<feature type="region of interest" description="Disordered" evidence="20">
    <location>
        <begin position="736"/>
        <end position="794"/>
    </location>
</feature>
<dbReference type="Pfam" id="PF07962">
    <property type="entry name" value="Swi3"/>
    <property type="match status" value="1"/>
</dbReference>
<dbReference type="PRINTS" id="PR00131">
    <property type="entry name" value="GLHYDRLASE1"/>
</dbReference>
<keyword evidence="7" id="KW-0326">Glycosidase</keyword>
<comment type="catalytic activity">
    <reaction evidence="10">
        <text>beta-D-galactosyl-(1&lt;-&gt;1')-N-octadecanoylsphing-4-enine + H2O = N-octadecanoylsphing-4-enine + D-galactose</text>
        <dbReference type="Rhea" id="RHEA:59292"/>
        <dbReference type="ChEBI" id="CHEBI:4139"/>
        <dbReference type="ChEBI" id="CHEBI:15377"/>
        <dbReference type="ChEBI" id="CHEBI:72961"/>
        <dbReference type="ChEBI" id="CHEBI:84720"/>
    </reaction>
    <physiologicalReaction direction="left-to-right" evidence="10">
        <dbReference type="Rhea" id="RHEA:59293"/>
    </physiologicalReaction>
</comment>
<evidence type="ECO:0000256" key="13">
    <source>
        <dbReference type="ARBA" id="ARBA00052085"/>
    </source>
</evidence>
<dbReference type="GO" id="GO:0016052">
    <property type="term" value="P:carbohydrate catabolic process"/>
    <property type="evidence" value="ECO:0007669"/>
    <property type="project" value="UniProtKB-ARBA"/>
</dbReference>
<dbReference type="InterPro" id="IPR012923">
    <property type="entry name" value="Csm3"/>
</dbReference>
<comment type="catalytic activity">
    <reaction evidence="8">
        <text>a beta-D-galactosyl-(1&lt;-&gt;1')-N-acylsphing-4-enine + H2O = an N-acylsphing-4-enine + D-galactose</text>
        <dbReference type="Rhea" id="RHEA:14297"/>
        <dbReference type="ChEBI" id="CHEBI:4139"/>
        <dbReference type="ChEBI" id="CHEBI:15377"/>
        <dbReference type="ChEBI" id="CHEBI:18390"/>
        <dbReference type="ChEBI" id="CHEBI:52639"/>
        <dbReference type="EC" id="3.2.1.46"/>
    </reaction>
    <physiologicalReaction direction="left-to-right" evidence="8">
        <dbReference type="Rhea" id="RHEA:14298"/>
    </physiologicalReaction>
</comment>
<dbReference type="PANTHER" id="PTHR10353:SF336">
    <property type="entry name" value="LACTASE-LIKE PROTEIN"/>
    <property type="match status" value="1"/>
</dbReference>
<dbReference type="EC" id="3.2.1.46" evidence="3"/>
<evidence type="ECO:0000256" key="15">
    <source>
        <dbReference type="ARBA" id="ARBA00068094"/>
    </source>
</evidence>
<protein>
    <recommendedName>
        <fullName evidence="15">Cytosolic beta-glucosidase</fullName>
        <ecNumber evidence="5">3.2.1.21</ecNumber>
        <ecNumber evidence="4">3.2.1.45</ecNumber>
        <ecNumber evidence="3">3.2.1.46</ecNumber>
    </recommendedName>
    <alternativeName>
        <fullName evidence="16">Cytosolic galactosylceramidase</fullName>
    </alternativeName>
    <alternativeName>
        <fullName evidence="18">Cytosolic glucosylceramidase</fullName>
    </alternativeName>
    <alternativeName>
        <fullName evidence="17">Cytosolic glycosylceramidase</fullName>
    </alternativeName>
</protein>
<dbReference type="GO" id="GO:0008422">
    <property type="term" value="F:beta-glucosidase activity"/>
    <property type="evidence" value="ECO:0007669"/>
    <property type="project" value="UniProtKB-EC"/>
</dbReference>
<dbReference type="EC" id="3.2.1.45" evidence="4"/>
<reference evidence="22 23" key="1">
    <citation type="submission" date="2024-04" db="EMBL/GenBank/DDBJ databases">
        <authorList>
            <person name="Waldvogel A.-M."/>
            <person name="Schoenle A."/>
        </authorList>
    </citation>
    <scope>NUCLEOTIDE SEQUENCE [LARGE SCALE GENOMIC DNA]</scope>
</reference>
<dbReference type="EC" id="3.2.1.21" evidence="5"/>
<feature type="compositionally biased region" description="Low complexity" evidence="20">
    <location>
        <begin position="682"/>
        <end position="695"/>
    </location>
</feature>
<evidence type="ECO:0000256" key="1">
    <source>
        <dbReference type="ARBA" id="ARBA00000448"/>
    </source>
</evidence>
<feature type="compositionally biased region" description="Basic and acidic residues" evidence="20">
    <location>
        <begin position="696"/>
        <end position="706"/>
    </location>
</feature>
<dbReference type="PANTHER" id="PTHR10353">
    <property type="entry name" value="GLYCOSYL HYDROLASE"/>
    <property type="match status" value="1"/>
</dbReference>
<evidence type="ECO:0000256" key="5">
    <source>
        <dbReference type="ARBA" id="ARBA00012744"/>
    </source>
</evidence>
<organism evidence="22 23">
    <name type="scientific">Knipowitschia caucasica</name>
    <name type="common">Caucasian dwarf goby</name>
    <name type="synonym">Pomatoschistus caucasicus</name>
    <dbReference type="NCBI Taxonomy" id="637954"/>
    <lineage>
        <taxon>Eukaryota</taxon>
        <taxon>Metazoa</taxon>
        <taxon>Chordata</taxon>
        <taxon>Craniata</taxon>
        <taxon>Vertebrata</taxon>
        <taxon>Euteleostomi</taxon>
        <taxon>Actinopterygii</taxon>
        <taxon>Neopterygii</taxon>
        <taxon>Teleostei</taxon>
        <taxon>Neoteleostei</taxon>
        <taxon>Acanthomorphata</taxon>
        <taxon>Gobiaria</taxon>
        <taxon>Gobiiformes</taxon>
        <taxon>Gobioidei</taxon>
        <taxon>Gobiidae</taxon>
        <taxon>Gobiinae</taxon>
        <taxon>Knipowitschia</taxon>
    </lineage>
</organism>
<evidence type="ECO:0000313" key="22">
    <source>
        <dbReference type="EMBL" id="CAL1604418.1"/>
    </source>
</evidence>
<evidence type="ECO:0000256" key="20">
    <source>
        <dbReference type="SAM" id="MobiDB-lite"/>
    </source>
</evidence>
<dbReference type="GO" id="GO:0004348">
    <property type="term" value="F:glucosylceramidase activity"/>
    <property type="evidence" value="ECO:0007669"/>
    <property type="project" value="UniProtKB-EC"/>
</dbReference>
<dbReference type="InterPro" id="IPR018120">
    <property type="entry name" value="Glyco_hydro_1_AS"/>
</dbReference>
<keyword evidence="23" id="KW-1185">Reference proteome</keyword>
<evidence type="ECO:0000256" key="2">
    <source>
        <dbReference type="ARBA" id="ARBA00001013"/>
    </source>
</evidence>
<comment type="catalytic activity">
    <reaction evidence="11">
        <text>a beta-D-xylosyl-(1&lt;-&gt;1')-N-acylsphing-4-enine + cholesterol = cholesteryl 3-beta-D-xyloside + an N-acylsphing-4-enine</text>
        <dbReference type="Rhea" id="RHEA:70239"/>
        <dbReference type="ChEBI" id="CHEBI:16113"/>
        <dbReference type="ChEBI" id="CHEBI:52639"/>
        <dbReference type="ChEBI" id="CHEBI:189067"/>
        <dbReference type="ChEBI" id="CHEBI:189068"/>
    </reaction>
    <physiologicalReaction direction="left-to-right" evidence="11">
        <dbReference type="Rhea" id="RHEA:70240"/>
    </physiologicalReaction>
    <physiologicalReaction direction="right-to-left" evidence="11">
        <dbReference type="Rhea" id="RHEA:70241"/>
    </physiologicalReaction>
</comment>
<feature type="active site" description="Nucleophile" evidence="19">
    <location>
        <position position="312"/>
    </location>
</feature>
<dbReference type="GO" id="GO:0006974">
    <property type="term" value="P:DNA damage response"/>
    <property type="evidence" value="ECO:0007669"/>
    <property type="project" value="InterPro"/>
</dbReference>
<dbReference type="InterPro" id="IPR001360">
    <property type="entry name" value="Glyco_hydro_1"/>
</dbReference>
<evidence type="ECO:0000256" key="14">
    <source>
        <dbReference type="ARBA" id="ARBA00060858"/>
    </source>
</evidence>
<comment type="similarity">
    <text evidence="14">Belongs to the glycosyl hydrolase 1 family. Klotho subfamily.</text>
</comment>
<evidence type="ECO:0000256" key="4">
    <source>
        <dbReference type="ARBA" id="ARBA00012658"/>
    </source>
</evidence>